<dbReference type="RefSeq" id="WP_331218122.1">
    <property type="nucleotide sequence ID" value="NZ_JAZGQK010000035.1"/>
</dbReference>
<sequence length="351" mass="38307">MVNIPAPAVPAPAPAPAPLPGGAPAGPARSGGHGSGLTVNHDVGRSVRVGWHGAELFRYVYTPEEPAEESPRPYLHPLRTLAGNEVSLYRPHDHRWHKGLCFGISNFGPYNFWGGGTYVRGQGYRSLDNIGRVEHHDFPVLRRDADAVRLTERLRWVAAHGQPVASERRRLAVAVWANLSAWLLQFSTVLRNETNEVITIGSPTTQGRENAGYGGMLWHGPRSFIGGRVVTEDRVGADELMGWRGRWLGFVGQHDGYGPPGALASTLVFRHHPTNLGTETTRWFVRTGPYACLGPAPFFDREYPLAPGAELRLRYDVVVADGERDTAGCGRLADRAGGTDLLAGDPEERHG</sequence>
<dbReference type="Proteomes" id="UP001332243">
    <property type="component" value="Unassembled WGS sequence"/>
</dbReference>
<comment type="caution">
    <text evidence="2">The sequence shown here is derived from an EMBL/GenBank/DDBJ whole genome shotgun (WGS) entry which is preliminary data.</text>
</comment>
<gene>
    <name evidence="2" type="ORF">V1633_32360</name>
</gene>
<dbReference type="EMBL" id="JAZGQK010000035">
    <property type="protein sequence ID" value="MEE6263183.1"/>
    <property type="molecule type" value="Genomic_DNA"/>
</dbReference>
<feature type="compositionally biased region" description="Pro residues" evidence="1">
    <location>
        <begin position="7"/>
        <end position="21"/>
    </location>
</feature>
<evidence type="ECO:0000313" key="2">
    <source>
        <dbReference type="EMBL" id="MEE6263183.1"/>
    </source>
</evidence>
<reference evidence="2 3" key="1">
    <citation type="submission" date="2024-01" db="EMBL/GenBank/DDBJ databases">
        <title>Genome insights into Plantactinospora sonchi sp. nov.</title>
        <authorList>
            <person name="Wang L."/>
        </authorList>
    </citation>
    <scope>NUCLEOTIDE SEQUENCE [LARGE SCALE GENOMIC DNA]</scope>
    <source>
        <strain evidence="2 3">NEAU-QY2</strain>
    </source>
</reference>
<keyword evidence="3" id="KW-1185">Reference proteome</keyword>
<proteinExistence type="predicted"/>
<dbReference type="InterPro" id="IPR029475">
    <property type="entry name" value="DUF6807"/>
</dbReference>
<evidence type="ECO:0000313" key="3">
    <source>
        <dbReference type="Proteomes" id="UP001332243"/>
    </source>
</evidence>
<dbReference type="Pfam" id="PF14100">
    <property type="entry name" value="DUF6807"/>
    <property type="match status" value="1"/>
</dbReference>
<name>A0ABU7S314_9ACTN</name>
<protein>
    <submittedName>
        <fullName evidence="2">PmoA family protein</fullName>
    </submittedName>
</protein>
<evidence type="ECO:0000256" key="1">
    <source>
        <dbReference type="SAM" id="MobiDB-lite"/>
    </source>
</evidence>
<organism evidence="2 3">
    <name type="scientific">Plantactinospora sonchi</name>
    <dbReference type="NCBI Taxonomy" id="1544735"/>
    <lineage>
        <taxon>Bacteria</taxon>
        <taxon>Bacillati</taxon>
        <taxon>Actinomycetota</taxon>
        <taxon>Actinomycetes</taxon>
        <taxon>Micromonosporales</taxon>
        <taxon>Micromonosporaceae</taxon>
        <taxon>Plantactinospora</taxon>
    </lineage>
</organism>
<accession>A0ABU7S314</accession>
<feature type="region of interest" description="Disordered" evidence="1">
    <location>
        <begin position="1"/>
        <end position="39"/>
    </location>
</feature>